<sequence length="814" mass="87046">MESYTDFNNDSNSVFTDFLAFEDDDHLEDMSSITQVCVDGDDGEDINIEVDTAEEEDAPPGLNGNNSCLYPDTETRNEVLAPVKISSSSDIKRENTECTVSEGYIHHTISEDEILMKIDPGSSRMPTNPSHATLTVESQNPKTKAKEVQRFTCNFAGCARTYSTAGNLRTHEKTHKGEYTFVCDESGCGKRFLTSYSLKIHVRVHTNEKPYECDRPGCEKSFNTIYRLRAHKRLHTGETFKCEEGTCTKYFTTLSDLRKHIRTHTGERPYVCNEHGCGKAFAASHHLKSHNRVHTGDKPYECPQDGCLKAFTSANGLKSHKSKHEREQEREKKKQNAQQSSSTQTPVVRERIGTEIVQKTLLVSPCTTLIKTTVNPESTRPNGEGQPSVEQVLNSMLISQTARDTNIPDISSGEGLQGSLVQGLLQPVISLQPQEQQISMTEGVTEIPAGRETVTILPASLSVPDMPVVAVPEATPFAPSAMSVLPPDAIDITGRGASAELTDRIASDIQSNQSVQIVSADLMNSLSAVGTGANNILVQTPDGNIMQIPAQVLMQTLAMQNLRTGGADSSQAQKAEDSSNTVSNSAVVLSSGASNIFTGATSSIHADTAIVPSSTLFETMPAVPQILVVNNSMMAADPGPQNVDPGILDHYSQPGTNNQAPSEPLTSVICNSDQSATAYVCPVPAVSETATSASSIHIGIDKSVGEVISTQSAAHTPVTAATAMSESLTASLLAPISSLKSTSPVSVPNRNIPASTPTIPKDGTLTSAIASGIPVSIMPGASPESVVLNQLFVPVYNNTEKGPIIELVPVKPSS</sequence>
<dbReference type="FunFam" id="3.30.160.60:FF:000397">
    <property type="entry name" value="Metal regulatory transcription factor 1"/>
    <property type="match status" value="1"/>
</dbReference>
<evidence type="ECO:0000256" key="1">
    <source>
        <dbReference type="ARBA" id="ARBA00022723"/>
    </source>
</evidence>
<dbReference type="AlphaFoldDB" id="A0AAE0ZJ39"/>
<accession>A0AAE0ZJ39</accession>
<keyword evidence="3 5" id="KW-0863">Zinc-finger</keyword>
<comment type="caution">
    <text evidence="8">The sequence shown here is derived from an EMBL/GenBank/DDBJ whole genome shotgun (WGS) entry which is preliminary data.</text>
</comment>
<organism evidence="8 9">
    <name type="scientific">Elysia crispata</name>
    <name type="common">lettuce slug</name>
    <dbReference type="NCBI Taxonomy" id="231223"/>
    <lineage>
        <taxon>Eukaryota</taxon>
        <taxon>Metazoa</taxon>
        <taxon>Spiralia</taxon>
        <taxon>Lophotrochozoa</taxon>
        <taxon>Mollusca</taxon>
        <taxon>Gastropoda</taxon>
        <taxon>Heterobranchia</taxon>
        <taxon>Euthyneura</taxon>
        <taxon>Panpulmonata</taxon>
        <taxon>Sacoglossa</taxon>
        <taxon>Placobranchoidea</taxon>
        <taxon>Plakobranchidae</taxon>
        <taxon>Elysia</taxon>
    </lineage>
</organism>
<feature type="domain" description="C2H2-type" evidence="7">
    <location>
        <begin position="211"/>
        <end position="240"/>
    </location>
</feature>
<feature type="domain" description="C2H2-type" evidence="7">
    <location>
        <begin position="300"/>
        <end position="329"/>
    </location>
</feature>
<gene>
    <name evidence="8" type="ORF">RRG08_012152</name>
</gene>
<dbReference type="GO" id="GO:0006357">
    <property type="term" value="P:regulation of transcription by RNA polymerase II"/>
    <property type="evidence" value="ECO:0007669"/>
    <property type="project" value="TreeGrafter"/>
</dbReference>
<evidence type="ECO:0000256" key="3">
    <source>
        <dbReference type="ARBA" id="ARBA00022771"/>
    </source>
</evidence>
<dbReference type="Pfam" id="PF00096">
    <property type="entry name" value="zf-C2H2"/>
    <property type="match status" value="4"/>
</dbReference>
<evidence type="ECO:0000313" key="9">
    <source>
        <dbReference type="Proteomes" id="UP001283361"/>
    </source>
</evidence>
<keyword evidence="4" id="KW-0862">Zinc</keyword>
<dbReference type="InterPro" id="IPR013087">
    <property type="entry name" value="Znf_C2H2_type"/>
</dbReference>
<feature type="domain" description="C2H2-type" evidence="7">
    <location>
        <begin position="240"/>
        <end position="269"/>
    </location>
</feature>
<dbReference type="SMART" id="SM00355">
    <property type="entry name" value="ZnF_C2H2"/>
    <property type="match status" value="6"/>
</dbReference>
<feature type="domain" description="C2H2-type" evidence="7">
    <location>
        <begin position="270"/>
        <end position="299"/>
    </location>
</feature>
<feature type="domain" description="C2H2-type" evidence="7">
    <location>
        <begin position="151"/>
        <end position="180"/>
    </location>
</feature>
<keyword evidence="1" id="KW-0479">Metal-binding</keyword>
<evidence type="ECO:0000313" key="8">
    <source>
        <dbReference type="EMBL" id="KAK3770409.1"/>
    </source>
</evidence>
<dbReference type="InterPro" id="IPR051061">
    <property type="entry name" value="Zinc_finger_trans_reg"/>
</dbReference>
<evidence type="ECO:0000256" key="5">
    <source>
        <dbReference type="PROSITE-ProRule" id="PRU00042"/>
    </source>
</evidence>
<evidence type="ECO:0000256" key="4">
    <source>
        <dbReference type="ARBA" id="ARBA00022833"/>
    </source>
</evidence>
<evidence type="ECO:0000256" key="2">
    <source>
        <dbReference type="ARBA" id="ARBA00022737"/>
    </source>
</evidence>
<dbReference type="FunFam" id="3.30.160.60:FF:000125">
    <property type="entry name" value="Putative zinc finger protein 143"/>
    <property type="match status" value="2"/>
</dbReference>
<dbReference type="EMBL" id="JAWDGP010003844">
    <property type="protein sequence ID" value="KAK3770409.1"/>
    <property type="molecule type" value="Genomic_DNA"/>
</dbReference>
<feature type="region of interest" description="Disordered" evidence="6">
    <location>
        <begin position="316"/>
        <end position="350"/>
    </location>
</feature>
<keyword evidence="9" id="KW-1185">Reference proteome</keyword>
<dbReference type="PANTHER" id="PTHR46179">
    <property type="entry name" value="ZINC FINGER PROTEIN"/>
    <property type="match status" value="1"/>
</dbReference>
<evidence type="ECO:0000256" key="6">
    <source>
        <dbReference type="SAM" id="MobiDB-lite"/>
    </source>
</evidence>
<dbReference type="Gene3D" id="3.30.160.60">
    <property type="entry name" value="Classic Zinc Finger"/>
    <property type="match status" value="6"/>
</dbReference>
<dbReference type="PROSITE" id="PS50157">
    <property type="entry name" value="ZINC_FINGER_C2H2_2"/>
    <property type="match status" value="6"/>
</dbReference>
<dbReference type="FunFam" id="3.30.160.60:FF:000072">
    <property type="entry name" value="zinc finger protein 143 isoform X1"/>
    <property type="match status" value="1"/>
</dbReference>
<proteinExistence type="predicted"/>
<keyword evidence="2" id="KW-0677">Repeat</keyword>
<feature type="domain" description="C2H2-type" evidence="7">
    <location>
        <begin position="181"/>
        <end position="210"/>
    </location>
</feature>
<feature type="compositionally biased region" description="Polar residues" evidence="6">
    <location>
        <begin position="336"/>
        <end position="346"/>
    </location>
</feature>
<feature type="compositionally biased region" description="Basic and acidic residues" evidence="6">
    <location>
        <begin position="324"/>
        <end position="334"/>
    </location>
</feature>
<dbReference type="SUPFAM" id="SSF57667">
    <property type="entry name" value="beta-beta-alpha zinc fingers"/>
    <property type="match status" value="5"/>
</dbReference>
<dbReference type="PANTHER" id="PTHR46179:SF25">
    <property type="entry name" value="METAL RESPONSE ELEMENT-BINDING TRANSCRIPTION FACTOR-1, ISOFORM C"/>
    <property type="match status" value="1"/>
</dbReference>
<name>A0AAE0ZJ39_9GAST</name>
<protein>
    <recommendedName>
        <fullName evidence="7">C2H2-type domain-containing protein</fullName>
    </recommendedName>
</protein>
<dbReference type="PROSITE" id="PS00028">
    <property type="entry name" value="ZINC_FINGER_C2H2_1"/>
    <property type="match status" value="6"/>
</dbReference>
<dbReference type="GO" id="GO:0008270">
    <property type="term" value="F:zinc ion binding"/>
    <property type="evidence" value="ECO:0007669"/>
    <property type="project" value="UniProtKB-KW"/>
</dbReference>
<evidence type="ECO:0000259" key="7">
    <source>
        <dbReference type="PROSITE" id="PS50157"/>
    </source>
</evidence>
<dbReference type="FunFam" id="3.30.160.60:FF:000349">
    <property type="entry name" value="metal regulatory transcription factor 1"/>
    <property type="match status" value="1"/>
</dbReference>
<dbReference type="InterPro" id="IPR036236">
    <property type="entry name" value="Znf_C2H2_sf"/>
</dbReference>
<dbReference type="Proteomes" id="UP001283361">
    <property type="component" value="Unassembled WGS sequence"/>
</dbReference>
<reference evidence="8" key="1">
    <citation type="journal article" date="2023" name="G3 (Bethesda)">
        <title>A reference genome for the long-term kleptoplast-retaining sea slug Elysia crispata morphotype clarki.</title>
        <authorList>
            <person name="Eastman K.E."/>
            <person name="Pendleton A.L."/>
            <person name="Shaikh M.A."/>
            <person name="Suttiyut T."/>
            <person name="Ogas R."/>
            <person name="Tomko P."/>
            <person name="Gavelis G."/>
            <person name="Widhalm J.R."/>
            <person name="Wisecaver J.H."/>
        </authorList>
    </citation>
    <scope>NUCLEOTIDE SEQUENCE</scope>
    <source>
        <strain evidence="8">ECLA1</strain>
    </source>
</reference>
<dbReference type="GO" id="GO:0005634">
    <property type="term" value="C:nucleus"/>
    <property type="evidence" value="ECO:0007669"/>
    <property type="project" value="TreeGrafter"/>
</dbReference>